<organism evidence="3 4">
    <name type="scientific">Aquincola agrisoli</name>
    <dbReference type="NCBI Taxonomy" id="3119538"/>
    <lineage>
        <taxon>Bacteria</taxon>
        <taxon>Pseudomonadati</taxon>
        <taxon>Pseudomonadota</taxon>
        <taxon>Betaproteobacteria</taxon>
        <taxon>Burkholderiales</taxon>
        <taxon>Sphaerotilaceae</taxon>
        <taxon>Aquincola</taxon>
    </lineage>
</organism>
<dbReference type="Gene3D" id="3.40.50.620">
    <property type="entry name" value="HUPs"/>
    <property type="match status" value="1"/>
</dbReference>
<proteinExistence type="inferred from homology"/>
<evidence type="ECO:0000256" key="1">
    <source>
        <dbReference type="ARBA" id="ARBA00008791"/>
    </source>
</evidence>
<comment type="similarity">
    <text evidence="1">Belongs to the universal stress protein A family.</text>
</comment>
<dbReference type="InterPro" id="IPR006015">
    <property type="entry name" value="Universal_stress_UspA"/>
</dbReference>
<protein>
    <submittedName>
        <fullName evidence="3">Universal stress protein</fullName>
    </submittedName>
</protein>
<comment type="caution">
    <text evidence="3">The sequence shown here is derived from an EMBL/GenBank/DDBJ whole genome shotgun (WGS) entry which is preliminary data.</text>
</comment>
<dbReference type="RefSeq" id="WP_332287170.1">
    <property type="nucleotide sequence ID" value="NZ_JAZIBG010000001.1"/>
</dbReference>
<dbReference type="PRINTS" id="PR01438">
    <property type="entry name" value="UNVRSLSTRESS"/>
</dbReference>
<sequence length="140" mass="15235">MKILIPVDGSPFTKRMLGYLAAHDEWLGKQHEYTVLHVETPLPPHAASAVGREACESYYRDQAAEVLDPIRKFFEQQAAPATFESKIGSTATTIAEVADKGDFDLLIMGSHGHGSFAKLVLGSVTSKVLSLTKVPVLIVR</sequence>
<dbReference type="PANTHER" id="PTHR46268">
    <property type="entry name" value="STRESS RESPONSE PROTEIN NHAX"/>
    <property type="match status" value="1"/>
</dbReference>
<dbReference type="InterPro" id="IPR014729">
    <property type="entry name" value="Rossmann-like_a/b/a_fold"/>
</dbReference>
<dbReference type="Proteomes" id="UP001336250">
    <property type="component" value="Unassembled WGS sequence"/>
</dbReference>
<reference evidence="3 4" key="1">
    <citation type="submission" date="2024-02" db="EMBL/GenBank/DDBJ databases">
        <title>Genome sequence of Aquincola sp. MAHUQ-54.</title>
        <authorList>
            <person name="Huq M.A."/>
        </authorList>
    </citation>
    <scope>NUCLEOTIDE SEQUENCE [LARGE SCALE GENOMIC DNA]</scope>
    <source>
        <strain evidence="3 4">MAHUQ-54</strain>
    </source>
</reference>
<dbReference type="InterPro" id="IPR006016">
    <property type="entry name" value="UspA"/>
</dbReference>
<evidence type="ECO:0000259" key="2">
    <source>
        <dbReference type="Pfam" id="PF00582"/>
    </source>
</evidence>
<accession>A0AAW9Q4I6</accession>
<name>A0AAW9Q4I6_9BURK</name>
<feature type="domain" description="UspA" evidence="2">
    <location>
        <begin position="2"/>
        <end position="140"/>
    </location>
</feature>
<evidence type="ECO:0000313" key="4">
    <source>
        <dbReference type="Proteomes" id="UP001336250"/>
    </source>
</evidence>
<gene>
    <name evidence="3" type="ORF">V4F39_00015</name>
</gene>
<dbReference type="AlphaFoldDB" id="A0AAW9Q4I6"/>
<dbReference type="Pfam" id="PF00582">
    <property type="entry name" value="Usp"/>
    <property type="match status" value="1"/>
</dbReference>
<keyword evidence="4" id="KW-1185">Reference proteome</keyword>
<dbReference type="SUPFAM" id="SSF52402">
    <property type="entry name" value="Adenine nucleotide alpha hydrolases-like"/>
    <property type="match status" value="1"/>
</dbReference>
<dbReference type="PANTHER" id="PTHR46268:SF6">
    <property type="entry name" value="UNIVERSAL STRESS PROTEIN UP12"/>
    <property type="match status" value="1"/>
</dbReference>
<evidence type="ECO:0000313" key="3">
    <source>
        <dbReference type="EMBL" id="MEF7612270.1"/>
    </source>
</evidence>
<dbReference type="EMBL" id="JAZIBG010000001">
    <property type="protein sequence ID" value="MEF7612270.1"/>
    <property type="molecule type" value="Genomic_DNA"/>
</dbReference>
<dbReference type="CDD" id="cd00293">
    <property type="entry name" value="USP-like"/>
    <property type="match status" value="1"/>
</dbReference>